<evidence type="ECO:0000256" key="1">
    <source>
        <dbReference type="ARBA" id="ARBA00022553"/>
    </source>
</evidence>
<gene>
    <name evidence="4" type="ORF">GRI97_17955</name>
</gene>
<keyword evidence="5" id="KW-1185">Reference proteome</keyword>
<dbReference type="PANTHER" id="PTHR44591">
    <property type="entry name" value="STRESS RESPONSE REGULATOR PROTEIN 1"/>
    <property type="match status" value="1"/>
</dbReference>
<dbReference type="InterPro" id="IPR001789">
    <property type="entry name" value="Sig_transdc_resp-reg_receiver"/>
</dbReference>
<sequence length="123" mass="13181">MTLAGLNILVVEDEPIIALTVEDILCDLGASAHFASSLEAAHDHLDQTQFDAAILDVNIRGDKSYPLAQRLAEQRTPFIFATGYGDALHPPEFADRPTVAKPYRPEDIVQALNAARSGNGAPG</sequence>
<dbReference type="EMBL" id="WTYJ01000005">
    <property type="protein sequence ID" value="MXP00877.1"/>
    <property type="molecule type" value="Genomic_DNA"/>
</dbReference>
<evidence type="ECO:0000313" key="5">
    <source>
        <dbReference type="Proteomes" id="UP000469430"/>
    </source>
</evidence>
<evidence type="ECO:0000259" key="3">
    <source>
        <dbReference type="PROSITE" id="PS50110"/>
    </source>
</evidence>
<accession>A0A6I4TXY0</accession>
<dbReference type="OrthoDB" id="582170at2"/>
<dbReference type="Proteomes" id="UP000469430">
    <property type="component" value="Unassembled WGS sequence"/>
</dbReference>
<dbReference type="Pfam" id="PF00072">
    <property type="entry name" value="Response_reg"/>
    <property type="match status" value="1"/>
</dbReference>
<keyword evidence="1 2" id="KW-0597">Phosphoprotein</keyword>
<dbReference type="SMART" id="SM00448">
    <property type="entry name" value="REC"/>
    <property type="match status" value="1"/>
</dbReference>
<feature type="modified residue" description="4-aspartylphosphate" evidence="2">
    <location>
        <position position="56"/>
    </location>
</feature>
<dbReference type="PROSITE" id="PS50110">
    <property type="entry name" value="RESPONSE_REGULATORY"/>
    <property type="match status" value="1"/>
</dbReference>
<protein>
    <submittedName>
        <fullName evidence="4">Response regulator</fullName>
    </submittedName>
</protein>
<proteinExistence type="predicted"/>
<comment type="caution">
    <text evidence="4">The sequence shown here is derived from an EMBL/GenBank/DDBJ whole genome shotgun (WGS) entry which is preliminary data.</text>
</comment>
<dbReference type="GO" id="GO:0000160">
    <property type="term" value="P:phosphorelay signal transduction system"/>
    <property type="evidence" value="ECO:0007669"/>
    <property type="project" value="InterPro"/>
</dbReference>
<evidence type="ECO:0000256" key="2">
    <source>
        <dbReference type="PROSITE-ProRule" id="PRU00169"/>
    </source>
</evidence>
<name>A0A6I4TXY0_9SPHN</name>
<organism evidence="4 5">
    <name type="scientific">Croceibacterium xixiisoli</name>
    <dbReference type="NCBI Taxonomy" id="1476466"/>
    <lineage>
        <taxon>Bacteria</taxon>
        <taxon>Pseudomonadati</taxon>
        <taxon>Pseudomonadota</taxon>
        <taxon>Alphaproteobacteria</taxon>
        <taxon>Sphingomonadales</taxon>
        <taxon>Erythrobacteraceae</taxon>
        <taxon>Croceibacterium</taxon>
    </lineage>
</organism>
<dbReference type="PANTHER" id="PTHR44591:SF24">
    <property type="entry name" value="PROTEIN-GLUTAMATE METHYLESTERASE_PROTEIN-GLUTAMINE GLUTAMINASE 1"/>
    <property type="match status" value="1"/>
</dbReference>
<dbReference type="InterPro" id="IPR050595">
    <property type="entry name" value="Bact_response_regulator"/>
</dbReference>
<dbReference type="AlphaFoldDB" id="A0A6I4TXY0"/>
<dbReference type="RefSeq" id="WP_161392614.1">
    <property type="nucleotide sequence ID" value="NZ_JBHSCP010000001.1"/>
</dbReference>
<reference evidence="4 5" key="1">
    <citation type="submission" date="2019-12" db="EMBL/GenBank/DDBJ databases">
        <title>Genomic-based taxomic classification of the family Erythrobacteraceae.</title>
        <authorList>
            <person name="Xu L."/>
        </authorList>
    </citation>
    <scope>NUCLEOTIDE SEQUENCE [LARGE SCALE GENOMIC DNA]</scope>
    <source>
        <strain evidence="4 5">S36</strain>
    </source>
</reference>
<dbReference type="Gene3D" id="3.40.50.2300">
    <property type="match status" value="1"/>
</dbReference>
<evidence type="ECO:0000313" key="4">
    <source>
        <dbReference type="EMBL" id="MXP00877.1"/>
    </source>
</evidence>
<dbReference type="InterPro" id="IPR011006">
    <property type="entry name" value="CheY-like_superfamily"/>
</dbReference>
<feature type="domain" description="Response regulatory" evidence="3">
    <location>
        <begin position="7"/>
        <end position="116"/>
    </location>
</feature>
<dbReference type="SUPFAM" id="SSF52172">
    <property type="entry name" value="CheY-like"/>
    <property type="match status" value="1"/>
</dbReference>